<evidence type="ECO:0000313" key="5">
    <source>
        <dbReference type="EMBL" id="MFD1676349.1"/>
    </source>
</evidence>
<dbReference type="InterPro" id="IPR010060">
    <property type="entry name" value="NRPS_synth"/>
</dbReference>
<proteinExistence type="predicted"/>
<dbReference type="InterPro" id="IPR001242">
    <property type="entry name" value="Condensation_dom"/>
</dbReference>
<dbReference type="RefSeq" id="WP_377944249.1">
    <property type="nucleotide sequence ID" value="NZ_JBHUCX010000051.1"/>
</dbReference>
<dbReference type="InterPro" id="IPR009081">
    <property type="entry name" value="PP-bd_ACP"/>
</dbReference>
<dbReference type="NCBIfam" id="TIGR01720">
    <property type="entry name" value="NRPS-para261"/>
    <property type="match status" value="1"/>
</dbReference>
<evidence type="ECO:0000256" key="3">
    <source>
        <dbReference type="ARBA" id="ARBA00022553"/>
    </source>
</evidence>
<dbReference type="CDD" id="cd19534">
    <property type="entry name" value="E_NRPS"/>
    <property type="match status" value="1"/>
</dbReference>
<dbReference type="PROSITE" id="PS00012">
    <property type="entry name" value="PHOSPHOPANTETHEINE"/>
    <property type="match status" value="1"/>
</dbReference>
<evidence type="ECO:0000256" key="1">
    <source>
        <dbReference type="ARBA" id="ARBA00001957"/>
    </source>
</evidence>
<evidence type="ECO:0000259" key="4">
    <source>
        <dbReference type="PROSITE" id="PS50075"/>
    </source>
</evidence>
<dbReference type="InterPro" id="IPR036736">
    <property type="entry name" value="ACP-like_sf"/>
</dbReference>
<dbReference type="EMBL" id="JBHUCX010000051">
    <property type="protein sequence ID" value="MFD1676349.1"/>
    <property type="molecule type" value="Genomic_DNA"/>
</dbReference>
<dbReference type="PANTHER" id="PTHR45398:SF1">
    <property type="entry name" value="ENZYME, PUTATIVE (JCVI)-RELATED"/>
    <property type="match status" value="1"/>
</dbReference>
<comment type="cofactor">
    <cofactor evidence="1">
        <name>pantetheine 4'-phosphate</name>
        <dbReference type="ChEBI" id="CHEBI:47942"/>
    </cofactor>
</comment>
<dbReference type="SMART" id="SM00823">
    <property type="entry name" value="PKS_PP"/>
    <property type="match status" value="1"/>
</dbReference>
<dbReference type="SUPFAM" id="SSF52777">
    <property type="entry name" value="CoA-dependent acyltransferases"/>
    <property type="match status" value="4"/>
</dbReference>
<evidence type="ECO:0000256" key="2">
    <source>
        <dbReference type="ARBA" id="ARBA00022450"/>
    </source>
</evidence>
<reference evidence="6" key="1">
    <citation type="journal article" date="2019" name="Int. J. Syst. Evol. Microbiol.">
        <title>The Global Catalogue of Microorganisms (GCM) 10K type strain sequencing project: providing services to taxonomists for standard genome sequencing and annotation.</title>
        <authorList>
            <consortium name="The Broad Institute Genomics Platform"/>
            <consortium name="The Broad Institute Genome Sequencing Center for Infectious Disease"/>
            <person name="Wu L."/>
            <person name="Ma J."/>
        </authorList>
    </citation>
    <scope>NUCLEOTIDE SEQUENCE [LARGE SCALE GENOMIC DNA]</scope>
    <source>
        <strain evidence="6">CGMCC 1.12286</strain>
    </source>
</reference>
<dbReference type="InterPro" id="IPR023213">
    <property type="entry name" value="CAT-like_dom_sf"/>
</dbReference>
<keyword evidence="6" id="KW-1185">Reference proteome</keyword>
<dbReference type="InterPro" id="IPR006162">
    <property type="entry name" value="Ppantetheine_attach_site"/>
</dbReference>
<keyword evidence="3" id="KW-0597">Phosphoprotein</keyword>
<dbReference type="Gene3D" id="3.30.559.10">
    <property type="entry name" value="Chloramphenicol acetyltransferase-like domain"/>
    <property type="match status" value="2"/>
</dbReference>
<dbReference type="Proteomes" id="UP001597079">
    <property type="component" value="Unassembled WGS sequence"/>
</dbReference>
<dbReference type="PROSITE" id="PS50075">
    <property type="entry name" value="CARRIER"/>
    <property type="match status" value="1"/>
</dbReference>
<dbReference type="Pfam" id="PF00550">
    <property type="entry name" value="PP-binding"/>
    <property type="match status" value="1"/>
</dbReference>
<organism evidence="5 6">
    <name type="scientific">Alicyclobacillus fodiniaquatilis</name>
    <dbReference type="NCBI Taxonomy" id="1661150"/>
    <lineage>
        <taxon>Bacteria</taxon>
        <taxon>Bacillati</taxon>
        <taxon>Bacillota</taxon>
        <taxon>Bacilli</taxon>
        <taxon>Bacillales</taxon>
        <taxon>Alicyclobacillaceae</taxon>
        <taxon>Alicyclobacillus</taxon>
    </lineage>
</organism>
<feature type="non-terminal residue" evidence="5">
    <location>
        <position position="1033"/>
    </location>
</feature>
<gene>
    <name evidence="5" type="ORF">ACFSB2_16720</name>
</gene>
<dbReference type="Gene3D" id="3.30.559.30">
    <property type="entry name" value="Nonribosomal peptide synthetase, condensation domain"/>
    <property type="match status" value="2"/>
</dbReference>
<comment type="caution">
    <text evidence="5">The sequence shown here is derived from an EMBL/GenBank/DDBJ whole genome shotgun (WGS) entry which is preliminary data.</text>
</comment>
<name>A0ABW4JJ79_9BACL</name>
<dbReference type="PANTHER" id="PTHR45398">
    <property type="match status" value="1"/>
</dbReference>
<dbReference type="CDD" id="cd19543">
    <property type="entry name" value="DCL_NRPS"/>
    <property type="match status" value="1"/>
</dbReference>
<dbReference type="Gene3D" id="1.10.1200.10">
    <property type="entry name" value="ACP-like"/>
    <property type="match status" value="1"/>
</dbReference>
<protein>
    <submittedName>
        <fullName evidence="5">Condensation domain-containing protein</fullName>
    </submittedName>
</protein>
<dbReference type="InterPro" id="IPR020806">
    <property type="entry name" value="PKS_PP-bd"/>
</dbReference>
<dbReference type="Pfam" id="PF00668">
    <property type="entry name" value="Condensation"/>
    <property type="match status" value="2"/>
</dbReference>
<sequence>MAPVTELEKRLVSIWEEVLGIDHVGVNDSFFDLGGDSILGIQVVSKARESGLSISVRKIFEYPTISELALVTEFLQDGFMQDRLVTGKVSLLPIQKWFFEQEFASYNHWNQSVLLSLIAPINKDWLRTAIGYLLVHHDALRLRFTQINGNWESSYTDIESQDIPFEEANLSALSKSDQQQAIEREVERAQKSVNITHGPLIRLVYFDLGESKKPQLLWVIHHLVVDGVSWRILLEDLQKAYEDLSRNEPIRLPKKTVSVQIWTERLIEYSVSDKFKEERDFWLSQSKEIESRLIDVPIDYPEGTNREGDVSGITVTLDAEKTRSLLMNIPKTHRVHIHEVMLAALLQVVCNWTGQQDLLVDLEGHGREEILGSLDVSRTVGWFTSVYPLLVRNEEKQDLGDILRVVKEQVRRVPNRGIGYGVLRYLSNYLTSENGTKRASIGFNYLGQFDQIVSRKSMFREGTESSGYSRDERATRRHVLDVNAMIVDSELRVTWLYSKSLHSPNTIQMVANRYMESLVEFIDYCANPNTCIYTPSDFPLARLNQAEVDEVVGKDQSIEDIYRLTPLQAGMLFHALYDNNSGNYVIQNTGELSKSANIRALIRAYRQVMNQYDIFKSEFKWEGLREPHQLVKKQARIVVEEYDWTDMCKGIQHEMWEKFIQEDRVRGFELDKGISSRLSIIWTGEIYRIIWCHHHILLDGWSTSRVLKEVFEYYIAYSKGDVPKRDKSRSYREYISWLNNRSVESTEKFWREKLQGFTSPTPLEWGQLYRKVNVIEDSGVSERQLSGELTERLEKWAHQNQLTVNTLILGAWALVFSRYSREADILFGVTISGRPSDLQGVESMVGLFINTVPMRVQVDDEPIKDWFKRIQENQLECQENGYSSLINIQEWSEIPQGTPLFESLYIFENYLTSEANEDLGAELRISEERVIEQTHYPLNMIVLPNQVLTLKMAYNPERFSNFIIESMLYSMEIILGNIIKQEHAKISELSMLRETERLQVLVEFNDTGKEYEKDKTIHELFEEQVERTPEAVA</sequence>
<feature type="domain" description="Carrier" evidence="4">
    <location>
        <begin position="2"/>
        <end position="76"/>
    </location>
</feature>
<evidence type="ECO:0000313" key="6">
    <source>
        <dbReference type="Proteomes" id="UP001597079"/>
    </source>
</evidence>
<dbReference type="SMART" id="SM01294">
    <property type="entry name" value="PKS_PP_betabranch"/>
    <property type="match status" value="1"/>
</dbReference>
<accession>A0ABW4JJ79</accession>
<keyword evidence="2" id="KW-0596">Phosphopantetheine</keyword>
<dbReference type="SUPFAM" id="SSF47336">
    <property type="entry name" value="ACP-like"/>
    <property type="match status" value="1"/>
</dbReference>